<evidence type="ECO:0000313" key="1">
    <source>
        <dbReference type="EMBL" id="QYX73256.1"/>
    </source>
</evidence>
<evidence type="ECO:0000313" key="2">
    <source>
        <dbReference type="Proteomes" id="UP000827084"/>
    </source>
</evidence>
<keyword evidence="2" id="KW-1185">Reference proteome</keyword>
<dbReference type="NCBIfam" id="TIGR02532">
    <property type="entry name" value="IV_pilin_GFxxxE"/>
    <property type="match status" value="1"/>
</dbReference>
<dbReference type="InterPro" id="IPR045584">
    <property type="entry name" value="Pilin-like"/>
</dbReference>
<accession>A0ABX8XCH7</accession>
<sequence length="173" mass="18300">MMKRQQGFTLIELVVVIIILGILAVTAAPKFINLQSDARKSTIDGVKAALQGANTLIYSKAAIQGLGKAAGESVTIDSSVTPNVKVTTDYGYINSATDSTEVKANLEKALDMKFDALATDTVGTVNDFGVIYKSATSFIIVPKGKKDTDACRLEYTPATNTTLPVYNVVATAC</sequence>
<gene>
    <name evidence="1" type="ORF">K3G22_02205</name>
</gene>
<dbReference type="PANTHER" id="PTHR30093:SF7">
    <property type="entry name" value="MSHA MAJOR PILIN SUBUNIT MSHA"/>
    <property type="match status" value="1"/>
</dbReference>
<dbReference type="Gene3D" id="3.30.700.10">
    <property type="entry name" value="Glycoprotein, Type 4 Pilin"/>
    <property type="match status" value="1"/>
</dbReference>
<dbReference type="InterPro" id="IPR012902">
    <property type="entry name" value="N_methyl_site"/>
</dbReference>
<dbReference type="PROSITE" id="PS00409">
    <property type="entry name" value="PROKAR_NTER_METHYL"/>
    <property type="match status" value="1"/>
</dbReference>
<protein>
    <submittedName>
        <fullName evidence="1">Prepilin-type N-terminal cleavage/methylation domain-containing protein</fullName>
    </submittedName>
</protein>
<proteinExistence type="predicted"/>
<dbReference type="EMBL" id="CP080635">
    <property type="protein sequence ID" value="QYX73256.1"/>
    <property type="molecule type" value="Genomic_DNA"/>
</dbReference>
<name>A0ABX8XCH7_SHEPU</name>
<reference evidence="1 2" key="1">
    <citation type="submission" date="2021-08" db="EMBL/GenBank/DDBJ databases">
        <title>Shewanella putrefaciens YZ-J, complete genome.</title>
        <authorList>
            <person name="Yi Z."/>
        </authorList>
    </citation>
    <scope>NUCLEOTIDE SEQUENCE [LARGE SCALE GENOMIC DNA]</scope>
    <source>
        <strain evidence="1 2">YZ-J</strain>
    </source>
</reference>
<dbReference type="SUPFAM" id="SSF54523">
    <property type="entry name" value="Pili subunits"/>
    <property type="match status" value="1"/>
</dbReference>
<dbReference type="Pfam" id="PF07963">
    <property type="entry name" value="N_methyl"/>
    <property type="match status" value="1"/>
</dbReference>
<organism evidence="1 2">
    <name type="scientific">Shewanella putrefaciens</name>
    <name type="common">Pseudomonas putrefaciens</name>
    <dbReference type="NCBI Taxonomy" id="24"/>
    <lineage>
        <taxon>Bacteria</taxon>
        <taxon>Pseudomonadati</taxon>
        <taxon>Pseudomonadota</taxon>
        <taxon>Gammaproteobacteria</taxon>
        <taxon>Alteromonadales</taxon>
        <taxon>Shewanellaceae</taxon>
        <taxon>Shewanella</taxon>
    </lineage>
</organism>
<dbReference type="Proteomes" id="UP000827084">
    <property type="component" value="Chromosome"/>
</dbReference>
<dbReference type="PANTHER" id="PTHR30093">
    <property type="entry name" value="GENERAL SECRETION PATHWAY PROTEIN G"/>
    <property type="match status" value="1"/>
</dbReference>